<dbReference type="GO" id="GO:0016740">
    <property type="term" value="F:transferase activity"/>
    <property type="evidence" value="ECO:0007669"/>
    <property type="project" value="UniProtKB-KW"/>
</dbReference>
<dbReference type="PANTHER" id="PTHR44051:SF19">
    <property type="entry name" value="DISULFIDE-BOND OXIDOREDUCTASE YFCG"/>
    <property type="match status" value="1"/>
</dbReference>
<keyword evidence="4" id="KW-0808">Transferase</keyword>
<dbReference type="SUPFAM" id="SSF47616">
    <property type="entry name" value="GST C-terminal domain-like"/>
    <property type="match status" value="1"/>
</dbReference>
<dbReference type="OrthoDB" id="9803562at2"/>
<dbReference type="Gene3D" id="3.40.30.10">
    <property type="entry name" value="Glutaredoxin"/>
    <property type="match status" value="1"/>
</dbReference>
<dbReference type="AlphaFoldDB" id="A0A0K1QTG0"/>
<dbReference type="InterPro" id="IPR040079">
    <property type="entry name" value="Glutathione_S-Trfase"/>
</dbReference>
<dbReference type="Pfam" id="PF02798">
    <property type="entry name" value="GST_N"/>
    <property type="match status" value="1"/>
</dbReference>
<organism evidence="4 5">
    <name type="scientific">Pseudomonas fluorescens NCIMB 11764</name>
    <dbReference type="NCBI Taxonomy" id="1221522"/>
    <lineage>
        <taxon>Bacteria</taxon>
        <taxon>Pseudomonadati</taxon>
        <taxon>Pseudomonadota</taxon>
        <taxon>Gammaproteobacteria</taxon>
        <taxon>Pseudomonadales</taxon>
        <taxon>Pseudomonadaceae</taxon>
        <taxon>Pseudomonas</taxon>
    </lineage>
</organism>
<accession>A0A0K1QTG0</accession>
<dbReference type="InterPro" id="IPR010987">
    <property type="entry name" value="Glutathione-S-Trfase_C-like"/>
</dbReference>
<dbReference type="SFLD" id="SFLDG00358">
    <property type="entry name" value="Main_(cytGST)"/>
    <property type="match status" value="1"/>
</dbReference>
<dbReference type="SFLD" id="SFLDG01151">
    <property type="entry name" value="Main.2:_Nu-like"/>
    <property type="match status" value="1"/>
</dbReference>
<comment type="similarity">
    <text evidence="1">Belongs to the GST superfamily.</text>
</comment>
<dbReference type="Gene3D" id="1.20.1050.10">
    <property type="match status" value="1"/>
</dbReference>
<dbReference type="Pfam" id="PF00043">
    <property type="entry name" value="GST_C"/>
    <property type="match status" value="1"/>
</dbReference>
<dbReference type="eggNOG" id="COG0625">
    <property type="taxonomic scope" value="Bacteria"/>
</dbReference>
<evidence type="ECO:0000313" key="4">
    <source>
        <dbReference type="EMBL" id="AKV08942.1"/>
    </source>
</evidence>
<protein>
    <submittedName>
        <fullName evidence="4">Glutathione S-transferase</fullName>
    </submittedName>
</protein>
<dbReference type="PANTHER" id="PTHR44051">
    <property type="entry name" value="GLUTATHIONE S-TRANSFERASE-RELATED"/>
    <property type="match status" value="1"/>
</dbReference>
<reference evidence="4 5" key="1">
    <citation type="journal article" date="2012" name="J. Bacteriol.">
        <title>Draft genome sequence of the cyanide-utilizing bacterium Pseudomonas fluorescens strain NCIMB 11764.</title>
        <authorList>
            <person name="Vilo C.A."/>
            <person name="Benedik M.J."/>
            <person name="Kunz D.A."/>
            <person name="Dong Q."/>
        </authorList>
    </citation>
    <scope>NUCLEOTIDE SEQUENCE [LARGE SCALE GENOMIC DNA]</scope>
    <source>
        <strain evidence="4 5">NCIMB 11764</strain>
    </source>
</reference>
<feature type="domain" description="GST N-terminal" evidence="2">
    <location>
        <begin position="5"/>
        <end position="88"/>
    </location>
</feature>
<dbReference type="InterPro" id="IPR036249">
    <property type="entry name" value="Thioredoxin-like_sf"/>
</dbReference>
<dbReference type="InterPro" id="IPR004045">
    <property type="entry name" value="Glutathione_S-Trfase_N"/>
</dbReference>
<evidence type="ECO:0000313" key="5">
    <source>
        <dbReference type="Proteomes" id="UP000017175"/>
    </source>
</evidence>
<evidence type="ECO:0000256" key="1">
    <source>
        <dbReference type="RuleBase" id="RU003494"/>
    </source>
</evidence>
<dbReference type="InterPro" id="IPR004046">
    <property type="entry name" value="GST_C"/>
</dbReference>
<evidence type="ECO:0000259" key="2">
    <source>
        <dbReference type="PROSITE" id="PS50404"/>
    </source>
</evidence>
<dbReference type="CDD" id="cd03048">
    <property type="entry name" value="GST_N_Ure2p_like"/>
    <property type="match status" value="1"/>
</dbReference>
<dbReference type="EMBL" id="CP010945">
    <property type="protein sequence ID" value="AKV08942.1"/>
    <property type="molecule type" value="Genomic_DNA"/>
</dbReference>
<evidence type="ECO:0000259" key="3">
    <source>
        <dbReference type="PROSITE" id="PS50405"/>
    </source>
</evidence>
<dbReference type="PROSITE" id="PS50405">
    <property type="entry name" value="GST_CTER"/>
    <property type="match status" value="1"/>
</dbReference>
<dbReference type="SFLD" id="SFLDS00019">
    <property type="entry name" value="Glutathione_Transferase_(cytos"/>
    <property type="match status" value="1"/>
</dbReference>
<sequence length="226" mass="25594">MFNLSSAVDYYYWPTPNGQKVAIFLEESEHPYVAHPVNISNGEQFSTEFTRISPNQRIPAIVDRETGVSVFESGAILLYLAQRRGQFMPADAKGAAEVMQWLFWQAANLGPILGQTVFFLNYAAEHVPLAVSRFSKETERLYGVLEQQLSERPYVAGEYSIADMAIYPWVLQHDKQGMTLDGYPNVAAWLEKISKRPAVVRAYVKGERIRPSGQTDQDRKKLYGLP</sequence>
<dbReference type="Proteomes" id="UP000017175">
    <property type="component" value="Chromosome"/>
</dbReference>
<dbReference type="SUPFAM" id="SSF52833">
    <property type="entry name" value="Thioredoxin-like"/>
    <property type="match status" value="1"/>
</dbReference>
<gene>
    <name evidence="4" type="ORF">B723_22160</name>
</gene>
<name>A0A0K1QTG0_PSEFL</name>
<dbReference type="InterPro" id="IPR036282">
    <property type="entry name" value="Glutathione-S-Trfase_C_sf"/>
</dbReference>
<proteinExistence type="inferred from homology"/>
<dbReference type="RefSeq" id="WP_017338986.1">
    <property type="nucleotide sequence ID" value="NZ_CP010945.1"/>
</dbReference>
<dbReference type="PROSITE" id="PS50404">
    <property type="entry name" value="GST_NTER"/>
    <property type="match status" value="1"/>
</dbReference>
<feature type="domain" description="GST C-terminal" evidence="3">
    <location>
        <begin position="91"/>
        <end position="212"/>
    </location>
</feature>